<dbReference type="Gramene" id="OE9A029913T1">
    <property type="protein sequence ID" value="OE9A029913C1"/>
    <property type="gene ID" value="OE9A029913"/>
</dbReference>
<dbReference type="AlphaFoldDB" id="A0A8S0SE27"/>
<proteinExistence type="predicted"/>
<evidence type="ECO:0000256" key="1">
    <source>
        <dbReference type="SAM" id="MobiDB-lite"/>
    </source>
</evidence>
<gene>
    <name evidence="2" type="ORF">OLEA9_A029913</name>
</gene>
<accession>A0A8S0SE27</accession>
<reference evidence="2 3" key="1">
    <citation type="submission" date="2019-12" db="EMBL/GenBank/DDBJ databases">
        <authorList>
            <person name="Alioto T."/>
            <person name="Alioto T."/>
            <person name="Gomez Garrido J."/>
        </authorList>
    </citation>
    <scope>NUCLEOTIDE SEQUENCE [LARGE SCALE GENOMIC DNA]</scope>
</reference>
<feature type="region of interest" description="Disordered" evidence="1">
    <location>
        <begin position="68"/>
        <end position="87"/>
    </location>
</feature>
<protein>
    <submittedName>
        <fullName evidence="2">Uncharacterized protein</fullName>
    </submittedName>
</protein>
<name>A0A8S0SE27_OLEEU</name>
<keyword evidence="3" id="KW-1185">Reference proteome</keyword>
<organism evidence="2 3">
    <name type="scientific">Olea europaea subsp. europaea</name>
    <dbReference type="NCBI Taxonomy" id="158383"/>
    <lineage>
        <taxon>Eukaryota</taxon>
        <taxon>Viridiplantae</taxon>
        <taxon>Streptophyta</taxon>
        <taxon>Embryophyta</taxon>
        <taxon>Tracheophyta</taxon>
        <taxon>Spermatophyta</taxon>
        <taxon>Magnoliopsida</taxon>
        <taxon>eudicotyledons</taxon>
        <taxon>Gunneridae</taxon>
        <taxon>Pentapetalae</taxon>
        <taxon>asterids</taxon>
        <taxon>lamiids</taxon>
        <taxon>Lamiales</taxon>
        <taxon>Oleaceae</taxon>
        <taxon>Oleeae</taxon>
        <taxon>Olea</taxon>
    </lineage>
</organism>
<feature type="non-terminal residue" evidence="2">
    <location>
        <position position="87"/>
    </location>
</feature>
<evidence type="ECO:0000313" key="3">
    <source>
        <dbReference type="Proteomes" id="UP000594638"/>
    </source>
</evidence>
<dbReference type="Proteomes" id="UP000594638">
    <property type="component" value="Unassembled WGS sequence"/>
</dbReference>
<dbReference type="EMBL" id="CACTIH010004790">
    <property type="protein sequence ID" value="CAA2991142.1"/>
    <property type="molecule type" value="Genomic_DNA"/>
</dbReference>
<comment type="caution">
    <text evidence="2">The sequence shown here is derived from an EMBL/GenBank/DDBJ whole genome shotgun (WGS) entry which is preliminary data.</text>
</comment>
<sequence>TANFTCLHFECHASPPGAKTTCVFHLRIGPSPGGSSRSFPLSGTAVSSNCLGASASISSAHCNTIWSSNSLNNAQPSSTSRLGNSTI</sequence>
<evidence type="ECO:0000313" key="2">
    <source>
        <dbReference type="EMBL" id="CAA2991142.1"/>
    </source>
</evidence>